<dbReference type="Gene3D" id="1.20.1250.20">
    <property type="entry name" value="MFS general substrate transporter like domains"/>
    <property type="match status" value="1"/>
</dbReference>
<keyword evidence="6 7" id="KW-0472">Membrane</keyword>
<organism evidence="9 10">
    <name type="scientific">Tumebacillus lipolyticus</name>
    <dbReference type="NCBI Taxonomy" id="1280370"/>
    <lineage>
        <taxon>Bacteria</taxon>
        <taxon>Bacillati</taxon>
        <taxon>Bacillota</taxon>
        <taxon>Bacilli</taxon>
        <taxon>Bacillales</taxon>
        <taxon>Alicyclobacillaceae</taxon>
        <taxon>Tumebacillus</taxon>
    </lineage>
</organism>
<feature type="domain" description="Major facilitator superfamily (MFS) profile" evidence="8">
    <location>
        <begin position="1"/>
        <end position="409"/>
    </location>
</feature>
<evidence type="ECO:0000256" key="2">
    <source>
        <dbReference type="ARBA" id="ARBA00022448"/>
    </source>
</evidence>
<evidence type="ECO:0000256" key="6">
    <source>
        <dbReference type="ARBA" id="ARBA00023136"/>
    </source>
</evidence>
<dbReference type="SUPFAM" id="SSF103473">
    <property type="entry name" value="MFS general substrate transporter"/>
    <property type="match status" value="1"/>
</dbReference>
<dbReference type="CDD" id="cd06173">
    <property type="entry name" value="MFS_MefA_like"/>
    <property type="match status" value="1"/>
</dbReference>
<keyword evidence="10" id="KW-1185">Reference proteome</keyword>
<evidence type="ECO:0000313" key="10">
    <source>
        <dbReference type="Proteomes" id="UP001597343"/>
    </source>
</evidence>
<reference evidence="10" key="1">
    <citation type="journal article" date="2019" name="Int. J. Syst. Evol. Microbiol.">
        <title>The Global Catalogue of Microorganisms (GCM) 10K type strain sequencing project: providing services to taxonomists for standard genome sequencing and annotation.</title>
        <authorList>
            <consortium name="The Broad Institute Genomics Platform"/>
            <consortium name="The Broad Institute Genome Sequencing Center for Infectious Disease"/>
            <person name="Wu L."/>
            <person name="Ma J."/>
        </authorList>
    </citation>
    <scope>NUCLEOTIDE SEQUENCE [LARGE SCALE GENOMIC DNA]</scope>
    <source>
        <strain evidence="10">CGMCC 1.13574</strain>
    </source>
</reference>
<evidence type="ECO:0000256" key="4">
    <source>
        <dbReference type="ARBA" id="ARBA00022692"/>
    </source>
</evidence>
<comment type="subcellular location">
    <subcellularLocation>
        <location evidence="1">Cell membrane</location>
        <topology evidence="1">Multi-pass membrane protein</topology>
    </subcellularLocation>
</comment>
<comment type="caution">
    <text evidence="9">The sequence shown here is derived from an EMBL/GenBank/DDBJ whole genome shotgun (WGS) entry which is preliminary data.</text>
</comment>
<feature type="transmembrane region" description="Helical" evidence="7">
    <location>
        <begin position="108"/>
        <end position="135"/>
    </location>
</feature>
<evidence type="ECO:0000259" key="8">
    <source>
        <dbReference type="PROSITE" id="PS50850"/>
    </source>
</evidence>
<dbReference type="Pfam" id="PF07690">
    <property type="entry name" value="MFS_1"/>
    <property type="match status" value="1"/>
</dbReference>
<dbReference type="Proteomes" id="UP001597343">
    <property type="component" value="Unassembled WGS sequence"/>
</dbReference>
<dbReference type="EMBL" id="JBHUIO010000011">
    <property type="protein sequence ID" value="MFD2171972.1"/>
    <property type="molecule type" value="Genomic_DNA"/>
</dbReference>
<keyword evidence="4 7" id="KW-0812">Transmembrane</keyword>
<evidence type="ECO:0000313" key="9">
    <source>
        <dbReference type="EMBL" id="MFD2171972.1"/>
    </source>
</evidence>
<dbReference type="InterPro" id="IPR020846">
    <property type="entry name" value="MFS_dom"/>
</dbReference>
<dbReference type="RefSeq" id="WP_386049231.1">
    <property type="nucleotide sequence ID" value="NZ_JBHUIO010000011.1"/>
</dbReference>
<protein>
    <submittedName>
        <fullName evidence="9">MFS transporter</fullName>
    </submittedName>
</protein>
<accession>A0ABW5A1A8</accession>
<dbReference type="PANTHER" id="PTHR43266">
    <property type="entry name" value="MACROLIDE-EFFLUX PROTEIN"/>
    <property type="match status" value="1"/>
</dbReference>
<gene>
    <name evidence="9" type="ORF">ACFSOY_18570</name>
</gene>
<dbReference type="InterPro" id="IPR011701">
    <property type="entry name" value="MFS"/>
</dbReference>
<dbReference type="PROSITE" id="PS50850">
    <property type="entry name" value="MFS"/>
    <property type="match status" value="1"/>
</dbReference>
<feature type="transmembrane region" description="Helical" evidence="7">
    <location>
        <begin position="354"/>
        <end position="377"/>
    </location>
</feature>
<keyword evidence="5 7" id="KW-1133">Transmembrane helix</keyword>
<feature type="transmembrane region" description="Helical" evidence="7">
    <location>
        <begin position="262"/>
        <end position="283"/>
    </location>
</feature>
<feature type="transmembrane region" description="Helical" evidence="7">
    <location>
        <begin position="215"/>
        <end position="236"/>
    </location>
</feature>
<proteinExistence type="predicted"/>
<evidence type="ECO:0000256" key="3">
    <source>
        <dbReference type="ARBA" id="ARBA00022475"/>
    </source>
</evidence>
<keyword evidence="2" id="KW-0813">Transport</keyword>
<evidence type="ECO:0000256" key="7">
    <source>
        <dbReference type="SAM" id="Phobius"/>
    </source>
</evidence>
<evidence type="ECO:0000256" key="5">
    <source>
        <dbReference type="ARBA" id="ARBA00022989"/>
    </source>
</evidence>
<feature type="transmembrane region" description="Helical" evidence="7">
    <location>
        <begin position="295"/>
        <end position="314"/>
    </location>
</feature>
<evidence type="ECO:0000256" key="1">
    <source>
        <dbReference type="ARBA" id="ARBA00004651"/>
    </source>
</evidence>
<dbReference type="PANTHER" id="PTHR43266:SF7">
    <property type="entry name" value="TRANSPORTER, PUTATIVE-RELATED"/>
    <property type="match status" value="1"/>
</dbReference>
<feature type="transmembrane region" description="Helical" evidence="7">
    <location>
        <begin position="49"/>
        <end position="70"/>
    </location>
</feature>
<feature type="transmembrane region" description="Helical" evidence="7">
    <location>
        <begin position="147"/>
        <end position="167"/>
    </location>
</feature>
<dbReference type="InterPro" id="IPR036259">
    <property type="entry name" value="MFS_trans_sf"/>
</dbReference>
<name>A0ABW5A1A8_9BACL</name>
<keyword evidence="3" id="KW-1003">Cell membrane</keyword>
<feature type="transmembrane region" description="Helical" evidence="7">
    <location>
        <begin position="320"/>
        <end position="342"/>
    </location>
</feature>
<feature type="transmembrane region" description="Helical" evidence="7">
    <location>
        <begin position="383"/>
        <end position="405"/>
    </location>
</feature>
<sequence>MTTAVPAPENKKAFRHLYQLTAGKTISDIGNNFDMVALNMFVYLLTESAVYMGLFMAVRLAGAFITGFYAGILADRMNRKHLMILSDVGRSLALVTLVLTPAEYQTIVLFPVTFLMGCFSTLFGVSLQSSIPVIVGKENVVKANAVLTAWGSVAMVIGLFGAGILLGKVSYQTVFVIDAMTYLISALNLISLPIKTSEQRAGAAQEKVSFFSEFRLIYSYIRTLPILLSLMAIRLIDTFGSAAHNVGMPIFSAQLNPAQPSLYMGMIWGVWGIGNLIGSRVMAKKFTGNDVAGNERAFGIATFFMSLFFILIFFESPIWLILIFAVFAGVADGVSMICYSTRLQQTPDEKRGRMFGVSSTLQTVGFAVGMVICSPLFELLKPVAVVGILHGLPMIMALLFTLYYFGKWKANRSSANKSHDVA</sequence>